<dbReference type="PANTHER" id="PTHR32347">
    <property type="entry name" value="EFFLUX SYSTEM COMPONENT YKNX-RELATED"/>
    <property type="match status" value="1"/>
</dbReference>
<dbReference type="SUPFAM" id="SSF47090">
    <property type="entry name" value="PGBD-like"/>
    <property type="match status" value="1"/>
</dbReference>
<dbReference type="RefSeq" id="WP_051115449.1">
    <property type="nucleotide sequence ID" value="NZ_JBIAZU010000003.1"/>
</dbReference>
<name>A0ABW6WDU3_9ACTN</name>
<feature type="signal peptide" evidence="3">
    <location>
        <begin position="1"/>
        <end position="24"/>
    </location>
</feature>
<accession>A0ABW6WDU3</accession>
<gene>
    <name evidence="5" type="ORF">ACFY35_16620</name>
</gene>
<dbReference type="InterPro" id="IPR002477">
    <property type="entry name" value="Peptidoglycan-bd-like"/>
</dbReference>
<dbReference type="EMBL" id="JBIAZU010000003">
    <property type="protein sequence ID" value="MFF5291066.1"/>
    <property type="molecule type" value="Genomic_DNA"/>
</dbReference>
<evidence type="ECO:0000259" key="4">
    <source>
        <dbReference type="Pfam" id="PF01471"/>
    </source>
</evidence>
<keyword evidence="2" id="KW-0175">Coiled coil</keyword>
<evidence type="ECO:0000256" key="2">
    <source>
        <dbReference type="ARBA" id="ARBA00023054"/>
    </source>
</evidence>
<dbReference type="PANTHER" id="PTHR32347:SF27">
    <property type="entry name" value="RND EFFLUX PUMP MEMBRANE FUSION PROTEIN BARREL-SANDWICH DOMAIN-CONTAINING PROTEIN"/>
    <property type="match status" value="1"/>
</dbReference>
<evidence type="ECO:0000256" key="3">
    <source>
        <dbReference type="SAM" id="SignalP"/>
    </source>
</evidence>
<dbReference type="Pfam" id="PF01471">
    <property type="entry name" value="PG_binding_1"/>
    <property type="match status" value="1"/>
</dbReference>
<dbReference type="InterPro" id="IPR036366">
    <property type="entry name" value="PGBDSf"/>
</dbReference>
<comment type="caution">
    <text evidence="5">The sequence shown here is derived from an EMBL/GenBank/DDBJ whole genome shotgun (WGS) entry which is preliminary data.</text>
</comment>
<dbReference type="InterPro" id="IPR036365">
    <property type="entry name" value="PGBD-like_sf"/>
</dbReference>
<dbReference type="Gene3D" id="2.40.420.20">
    <property type="match status" value="1"/>
</dbReference>
<dbReference type="InterPro" id="IPR050465">
    <property type="entry name" value="UPF0194_transport"/>
</dbReference>
<keyword evidence="6" id="KW-1185">Reference proteome</keyword>
<organism evidence="5 6">
    <name type="scientific">Paractinoplanes globisporus</name>
    <dbReference type="NCBI Taxonomy" id="113565"/>
    <lineage>
        <taxon>Bacteria</taxon>
        <taxon>Bacillati</taxon>
        <taxon>Actinomycetota</taxon>
        <taxon>Actinomycetes</taxon>
        <taxon>Micromonosporales</taxon>
        <taxon>Micromonosporaceae</taxon>
        <taxon>Paractinoplanes</taxon>
    </lineage>
</organism>
<feature type="domain" description="Peptidoglycan binding-like" evidence="4">
    <location>
        <begin position="123"/>
        <end position="171"/>
    </location>
</feature>
<comment type="subcellular location">
    <subcellularLocation>
        <location evidence="1">Cell envelope</location>
    </subcellularLocation>
</comment>
<feature type="chain" id="PRO_5047542525" evidence="3">
    <location>
        <begin position="25"/>
        <end position="353"/>
    </location>
</feature>
<reference evidence="5 6" key="1">
    <citation type="submission" date="2024-10" db="EMBL/GenBank/DDBJ databases">
        <title>The Natural Products Discovery Center: Release of the First 8490 Sequenced Strains for Exploring Actinobacteria Biosynthetic Diversity.</title>
        <authorList>
            <person name="Kalkreuter E."/>
            <person name="Kautsar S.A."/>
            <person name="Yang D."/>
            <person name="Bader C.D."/>
            <person name="Teijaro C.N."/>
            <person name="Fluegel L."/>
            <person name="Davis C.M."/>
            <person name="Simpson J.R."/>
            <person name="Lauterbach L."/>
            <person name="Steele A.D."/>
            <person name="Gui C."/>
            <person name="Meng S."/>
            <person name="Li G."/>
            <person name="Viehrig K."/>
            <person name="Ye F."/>
            <person name="Su P."/>
            <person name="Kiefer A.F."/>
            <person name="Nichols A."/>
            <person name="Cepeda A.J."/>
            <person name="Yan W."/>
            <person name="Fan B."/>
            <person name="Jiang Y."/>
            <person name="Adhikari A."/>
            <person name="Zheng C.-J."/>
            <person name="Schuster L."/>
            <person name="Cowan T.M."/>
            <person name="Smanski M.J."/>
            <person name="Chevrette M.G."/>
            <person name="De Carvalho L.P.S."/>
            <person name="Shen B."/>
        </authorList>
    </citation>
    <scope>NUCLEOTIDE SEQUENCE [LARGE SCALE GENOMIC DNA]</scope>
    <source>
        <strain evidence="5 6">NPDC000087</strain>
    </source>
</reference>
<sequence length="353" mass="36264">MRRRRARAVTVCGAVVLAAGAAAAAAAGFGGEGPDEPVPSGLPPATAQVTRQTMHDTAEASGDLGWTGRTALAGRIPGVVTWVPQPGDRIGRGGTVYRVDDRPVVLIYGPVPAYRSLGPGAVGADVRELEENLHALGYGGFTVDTRYTASTAAAVRRWQRATGLPRTGTVDLGRVVVAPGPIRVDTVTAGISQSTGGGEVLAYTGTTRIVTVDLDVSQQRLARRGVAVQVTMPDGGHLAGRVERVHTVVEQPTGDNTQPTTRIEATVSLPGRGVAADLDAAVVTVAFTAAERANVLTVPVAALVALAEGGYGVEVVDGRTTRYLRVTTGLFANGLVEVAGDGLRAGLTVGMPR</sequence>
<proteinExistence type="predicted"/>
<dbReference type="Proteomes" id="UP001602245">
    <property type="component" value="Unassembled WGS sequence"/>
</dbReference>
<evidence type="ECO:0000313" key="6">
    <source>
        <dbReference type="Proteomes" id="UP001602245"/>
    </source>
</evidence>
<dbReference type="Gene3D" id="1.10.101.10">
    <property type="entry name" value="PGBD-like superfamily/PGBD"/>
    <property type="match status" value="1"/>
</dbReference>
<evidence type="ECO:0000256" key="1">
    <source>
        <dbReference type="ARBA" id="ARBA00004196"/>
    </source>
</evidence>
<keyword evidence="3" id="KW-0732">Signal</keyword>
<evidence type="ECO:0000313" key="5">
    <source>
        <dbReference type="EMBL" id="MFF5291066.1"/>
    </source>
</evidence>
<protein>
    <submittedName>
        <fullName evidence="5">Peptidoglycan-binding protein</fullName>
    </submittedName>
</protein>